<organism evidence="2 3">
    <name type="scientific">Glaciimonas soli</name>
    <dbReference type="NCBI Taxonomy" id="2590999"/>
    <lineage>
        <taxon>Bacteria</taxon>
        <taxon>Pseudomonadati</taxon>
        <taxon>Pseudomonadota</taxon>
        <taxon>Betaproteobacteria</taxon>
        <taxon>Burkholderiales</taxon>
        <taxon>Oxalobacteraceae</taxon>
        <taxon>Glaciimonas</taxon>
    </lineage>
</organism>
<keyword evidence="1" id="KW-1133">Transmembrane helix</keyword>
<protein>
    <submittedName>
        <fullName evidence="2">Uncharacterized protein</fullName>
    </submittedName>
</protein>
<sequence>MLSIFGALAGKKTYITAGLGVLGAVAGVLTGGLSYFAAAQMILTSVLGATVRHGVDSAVAGAGDAN</sequence>
<dbReference type="RefSeq" id="WP_153232850.1">
    <property type="nucleotide sequence ID" value="NZ_WINI01000001.1"/>
</dbReference>
<keyword evidence="3" id="KW-1185">Reference proteome</keyword>
<feature type="transmembrane region" description="Helical" evidence="1">
    <location>
        <begin position="14"/>
        <end position="38"/>
    </location>
</feature>
<name>A0A843YMP3_9BURK</name>
<evidence type="ECO:0000313" key="2">
    <source>
        <dbReference type="EMBL" id="MQQ99246.1"/>
    </source>
</evidence>
<dbReference type="EMBL" id="WINI01000001">
    <property type="protein sequence ID" value="MQQ99246.1"/>
    <property type="molecule type" value="Genomic_DNA"/>
</dbReference>
<gene>
    <name evidence="2" type="ORF">GEV47_00920</name>
</gene>
<keyword evidence="1" id="KW-0812">Transmembrane</keyword>
<dbReference type="AlphaFoldDB" id="A0A843YMP3"/>
<reference evidence="2 3" key="1">
    <citation type="submission" date="2019-10" db="EMBL/GenBank/DDBJ databases">
        <title>Glaciimonas soli sp. nov., a psychrophilic bacterium isolated from the forest soil of a high elevation mountain in Taiwan.</title>
        <authorList>
            <person name="Wang L.-T."/>
            <person name="Shieh W.Y."/>
        </authorList>
    </citation>
    <scope>NUCLEOTIDE SEQUENCE [LARGE SCALE GENOMIC DNA]</scope>
    <source>
        <strain evidence="2 3">GS1</strain>
    </source>
</reference>
<proteinExistence type="predicted"/>
<keyword evidence="1" id="KW-0472">Membrane</keyword>
<evidence type="ECO:0000256" key="1">
    <source>
        <dbReference type="SAM" id="Phobius"/>
    </source>
</evidence>
<accession>A0A843YMP3</accession>
<dbReference type="Proteomes" id="UP000451565">
    <property type="component" value="Unassembled WGS sequence"/>
</dbReference>
<evidence type="ECO:0000313" key="3">
    <source>
        <dbReference type="Proteomes" id="UP000451565"/>
    </source>
</evidence>
<comment type="caution">
    <text evidence="2">The sequence shown here is derived from an EMBL/GenBank/DDBJ whole genome shotgun (WGS) entry which is preliminary data.</text>
</comment>